<organism evidence="1 2">
    <name type="scientific">Pseudokineococcus basanitobsidens</name>
    <dbReference type="NCBI Taxonomy" id="1926649"/>
    <lineage>
        <taxon>Bacteria</taxon>
        <taxon>Bacillati</taxon>
        <taxon>Actinomycetota</taxon>
        <taxon>Actinomycetes</taxon>
        <taxon>Kineosporiales</taxon>
        <taxon>Kineosporiaceae</taxon>
        <taxon>Pseudokineococcus</taxon>
    </lineage>
</organism>
<dbReference type="Gene3D" id="3.40.50.1240">
    <property type="entry name" value="Phosphoglycerate mutase-like"/>
    <property type="match status" value="1"/>
</dbReference>
<dbReference type="InterPro" id="IPR029033">
    <property type="entry name" value="His_PPase_superfam"/>
</dbReference>
<evidence type="ECO:0000313" key="2">
    <source>
        <dbReference type="Proteomes" id="UP001387100"/>
    </source>
</evidence>
<dbReference type="Proteomes" id="UP001387100">
    <property type="component" value="Unassembled WGS sequence"/>
</dbReference>
<dbReference type="SMART" id="SM00855">
    <property type="entry name" value="PGAM"/>
    <property type="match status" value="1"/>
</dbReference>
<dbReference type="PANTHER" id="PTHR48100">
    <property type="entry name" value="BROAD-SPECIFICITY PHOSPHATASE YOR283W-RELATED"/>
    <property type="match status" value="1"/>
</dbReference>
<dbReference type="CDD" id="cd07067">
    <property type="entry name" value="HP_PGM_like"/>
    <property type="match status" value="1"/>
</dbReference>
<dbReference type="GO" id="GO:0016787">
    <property type="term" value="F:hydrolase activity"/>
    <property type="evidence" value="ECO:0007669"/>
    <property type="project" value="UniProtKB-KW"/>
</dbReference>
<dbReference type="Pfam" id="PF00300">
    <property type="entry name" value="His_Phos_1"/>
    <property type="match status" value="1"/>
</dbReference>
<dbReference type="InterPro" id="IPR013078">
    <property type="entry name" value="His_Pase_superF_clade-1"/>
</dbReference>
<reference evidence="1 2" key="1">
    <citation type="journal article" date="2017" name="Int. J. Syst. Evol. Microbiol.">
        <title>Pseudokineococcus basanitobsidens sp. nov., isolated from volcanic rock.</title>
        <authorList>
            <person name="Lee D.W."/>
            <person name="Park M.Y."/>
            <person name="Kim J.J."/>
            <person name="Kim B.S."/>
        </authorList>
    </citation>
    <scope>NUCLEOTIDE SEQUENCE [LARGE SCALE GENOMIC DNA]</scope>
    <source>
        <strain evidence="1 2">DSM 103726</strain>
    </source>
</reference>
<keyword evidence="2" id="KW-1185">Reference proteome</keyword>
<evidence type="ECO:0000313" key="1">
    <source>
        <dbReference type="EMBL" id="MEJ5945166.1"/>
    </source>
</evidence>
<comment type="caution">
    <text evidence="1">The sequence shown here is derived from an EMBL/GenBank/DDBJ whole genome shotgun (WGS) entry which is preliminary data.</text>
</comment>
<dbReference type="EMBL" id="JBBIAA010000006">
    <property type="protein sequence ID" value="MEJ5945166.1"/>
    <property type="molecule type" value="Genomic_DNA"/>
</dbReference>
<dbReference type="SUPFAM" id="SSF53254">
    <property type="entry name" value="Phosphoglycerate mutase-like"/>
    <property type="match status" value="1"/>
</dbReference>
<sequence>MSGAAAPQVVLWRHGRTAWNVEGRWQGHTDIPLDDEGLAQVEAAAAVLAARRPVRVVSSDLARARGTAGALALAADLPVTLDPRLREVHGGAWQGLRREEIAAGWPQEHAAWLAGEEVPAGDGGETRAQAGTRVAAAVREQSAGLDDGQVLVCVGHGGSLGAGLVRLLGLPDGGVLTGLRNARWTTLVRSGGGTWRLLEHNAGVWARAGAARTAAGGGDLERPERAG</sequence>
<dbReference type="EC" id="3.1.3.-" evidence="1"/>
<proteinExistence type="predicted"/>
<dbReference type="PANTHER" id="PTHR48100:SF62">
    <property type="entry name" value="GLUCOSYL-3-PHOSPHOGLYCERATE PHOSPHATASE"/>
    <property type="match status" value="1"/>
</dbReference>
<name>A0ABU8RJJ5_9ACTN</name>
<keyword evidence="1" id="KW-0378">Hydrolase</keyword>
<dbReference type="RefSeq" id="WP_339574550.1">
    <property type="nucleotide sequence ID" value="NZ_JBBIAA010000006.1"/>
</dbReference>
<dbReference type="InterPro" id="IPR050275">
    <property type="entry name" value="PGM_Phosphatase"/>
</dbReference>
<protein>
    <submittedName>
        <fullName evidence="1">Histidine phosphatase family protein</fullName>
        <ecNumber evidence="1">3.1.3.-</ecNumber>
    </submittedName>
</protein>
<accession>A0ABU8RJJ5</accession>
<gene>
    <name evidence="1" type="ORF">WDZ17_07625</name>
</gene>